<dbReference type="AlphaFoldDB" id="A0A2K5SJI5"/>
<comment type="function">
    <text evidence="5">Regulates centrosome duplication, probably by inhibiting the kinase activity of ROCK2. Proposed to act as co-chaperone for HSP90. May play a role in the regulation of NOD1 via a HSP90 chaperone complex. In vitro, has intrinsic chaperone activity. This function may be achieved by inhibiting association of ROCK2 with NPM1. Plays a role in ensuring the localization of the tyrosine kinase receptor EGFR to the plasma membrane, and thus ensures the subsequent regulation of EGFR activity and EGF-induced actin cytoskeleton remodeling. Involved in stress response. Prevents tumorigenesis.</text>
</comment>
<keyword evidence="1" id="KW-0479">Metal-binding</keyword>
<keyword evidence="4" id="KW-0346">Stress response</keyword>
<dbReference type="GO" id="GO:0046872">
    <property type="term" value="F:metal ion binding"/>
    <property type="evidence" value="ECO:0007669"/>
    <property type="project" value="UniProtKB-KW"/>
</dbReference>
<dbReference type="Ensembl" id="ENSCCAT00000058360.1">
    <property type="protein sequence ID" value="ENSCCAP00000040546.1"/>
    <property type="gene ID" value="ENSCCAG00000038063.1"/>
</dbReference>
<evidence type="ECO:0000256" key="4">
    <source>
        <dbReference type="ARBA" id="ARBA00023016"/>
    </source>
</evidence>
<dbReference type="Pfam" id="PF04968">
    <property type="entry name" value="CHORD"/>
    <property type="match status" value="2"/>
</dbReference>
<dbReference type="Gene3D" id="4.10.1130.20">
    <property type="match status" value="2"/>
</dbReference>
<reference evidence="7" key="1">
    <citation type="submission" date="2025-08" db="UniProtKB">
        <authorList>
            <consortium name="Ensembl"/>
        </authorList>
    </citation>
    <scope>IDENTIFICATION</scope>
</reference>
<name>A0A2K5SJI5_CEBIM</name>
<feature type="domain" description="CHORD" evidence="6">
    <location>
        <begin position="156"/>
        <end position="215"/>
    </location>
</feature>
<evidence type="ECO:0000259" key="6">
    <source>
        <dbReference type="PROSITE" id="PS51401"/>
    </source>
</evidence>
<evidence type="ECO:0000313" key="7">
    <source>
        <dbReference type="Ensembl" id="ENSCCAP00000040546.1"/>
    </source>
</evidence>
<dbReference type="PANTHER" id="PTHR46983:SF4">
    <property type="entry name" value="CYSTEINE AND HISTIDINE-RICH DOMAIN-CONTAINING PROTEIN 1"/>
    <property type="match status" value="1"/>
</dbReference>
<organism evidence="7 8">
    <name type="scientific">Cebus imitator</name>
    <name type="common">Panamanian white-faced capuchin</name>
    <name type="synonym">Cebus capucinus imitator</name>
    <dbReference type="NCBI Taxonomy" id="2715852"/>
    <lineage>
        <taxon>Eukaryota</taxon>
        <taxon>Metazoa</taxon>
        <taxon>Chordata</taxon>
        <taxon>Craniata</taxon>
        <taxon>Vertebrata</taxon>
        <taxon>Euteleostomi</taxon>
        <taxon>Mammalia</taxon>
        <taxon>Eutheria</taxon>
        <taxon>Euarchontoglires</taxon>
        <taxon>Primates</taxon>
        <taxon>Haplorrhini</taxon>
        <taxon>Platyrrhini</taxon>
        <taxon>Cebidae</taxon>
        <taxon>Cebinae</taxon>
        <taxon>Cebus</taxon>
    </lineage>
</organism>
<dbReference type="STRING" id="9516.ENSCCAP00000040546"/>
<dbReference type="GeneTree" id="ENSGT00940000154174"/>
<evidence type="ECO:0000256" key="1">
    <source>
        <dbReference type="ARBA" id="ARBA00022723"/>
    </source>
</evidence>
<evidence type="ECO:0000256" key="5">
    <source>
        <dbReference type="ARBA" id="ARBA00045230"/>
    </source>
</evidence>
<evidence type="ECO:0000256" key="3">
    <source>
        <dbReference type="ARBA" id="ARBA00022833"/>
    </source>
</evidence>
<dbReference type="PROSITE" id="PS51401">
    <property type="entry name" value="CHORD"/>
    <property type="match status" value="2"/>
</dbReference>
<proteinExistence type="predicted"/>
<reference evidence="7" key="2">
    <citation type="submission" date="2025-09" db="UniProtKB">
        <authorList>
            <consortium name="Ensembl"/>
        </authorList>
    </citation>
    <scope>IDENTIFICATION</scope>
</reference>
<keyword evidence="3" id="KW-0862">Zinc</keyword>
<protein>
    <recommendedName>
        <fullName evidence="6">CHORD domain-containing protein</fullName>
    </recommendedName>
</protein>
<evidence type="ECO:0000256" key="2">
    <source>
        <dbReference type="ARBA" id="ARBA00022737"/>
    </source>
</evidence>
<accession>A0A2K5SJI5</accession>
<feature type="domain" description="CHORD" evidence="6">
    <location>
        <begin position="5"/>
        <end position="64"/>
    </location>
</feature>
<keyword evidence="8" id="KW-1185">Reference proteome</keyword>
<dbReference type="InterPro" id="IPR007051">
    <property type="entry name" value="CHORD_dom"/>
</dbReference>
<dbReference type="OMA" id="EGFVPCR"/>
<evidence type="ECO:0000313" key="8">
    <source>
        <dbReference type="Proteomes" id="UP000233040"/>
    </source>
</evidence>
<sequence>MALLCYNWGCGECFYPETNSNDACTYHPGVPVFHNALKGWSCCKRRTTDFSDFLSFVGSTKGRHNSEKLPEPVEPEVKTTKKKKLSELKPKFQEHIQAAKPVEAIKRPSLDELMANLELKLSASLKQALDKLKLLSGNEENKKEKGNDEIKIGTSCKKGGCSKTYRALESLEGVCVYHPGVLVFHVGLKYWSCCRRKMSNFNTFLAQEGFVPCRYDCQVEANGVLLNVHIVFEGEKEFDQNVKFWGVTDLKQSYVTVTQWASLELAAAKEQEKQKDDTTD</sequence>
<keyword evidence="2" id="KW-0677">Repeat</keyword>
<dbReference type="InterPro" id="IPR039790">
    <property type="entry name" value="CHRD1"/>
</dbReference>
<dbReference type="Proteomes" id="UP000233040">
    <property type="component" value="Unassembled WGS sequence"/>
</dbReference>
<dbReference type="PANTHER" id="PTHR46983">
    <property type="entry name" value="CYSTEINE AND HISTIDINE-RICH DOMAIN-CONTAINING PROTEIN 1"/>
    <property type="match status" value="1"/>
</dbReference>